<sequence>MKECFMMMKRQLITGTLIMLVSLGGPAVKADSSQQAARYEAREAVKNLQPIDEDALANHDDEYIDAYLTEYEQDTAEYASSFNQGINGEYYQPDNEAAETGDNQGYSQTKQVEKGTGELVSNGQATDSKIDDRIYPPQAPLDFQVKFINRIAKAAQKVGREYDLYPSVIIAQAALESDWGRSSLGSAPYNNLFGVKGYFAAHTVTQPTIEYDRHGNKFEIFSNFRRYKDEYDSLKDYAETLKAPLYNGVHRKKATNYRAATRALLGRYATDPGYDQKLNKLIDTYQLTKYDTDCRNNQAVKVLPIPNKNAGIKSEPLVSKRPVKAKEKDNDLPRYLSILGGLGTAGIIELWYKLK</sequence>
<dbReference type="EMBL" id="QORN01000008">
    <property type="protein sequence ID" value="MBD5806052.1"/>
    <property type="molecule type" value="Genomic_DNA"/>
</dbReference>
<name>A0ABR8P5Q8_9LACO</name>
<evidence type="ECO:0000256" key="3">
    <source>
        <dbReference type="SAM" id="MobiDB-lite"/>
    </source>
</evidence>
<dbReference type="Gene3D" id="4.10.80.30">
    <property type="entry name" value="DNA polymerase, domain 6"/>
    <property type="match status" value="1"/>
</dbReference>
<proteinExistence type="inferred from homology"/>
<accession>A0ABR8P5Q8</accession>
<feature type="region of interest" description="Disordered" evidence="3">
    <location>
        <begin position="91"/>
        <end position="133"/>
    </location>
</feature>
<evidence type="ECO:0000313" key="6">
    <source>
        <dbReference type="Proteomes" id="UP000704341"/>
    </source>
</evidence>
<dbReference type="Gene3D" id="1.10.530.10">
    <property type="match status" value="1"/>
</dbReference>
<dbReference type="InterPro" id="IPR051056">
    <property type="entry name" value="Glycosyl_Hydrolase_73"/>
</dbReference>
<dbReference type="PANTHER" id="PTHR33308:SF9">
    <property type="entry name" value="PEPTIDOGLYCAN HYDROLASE FLGJ"/>
    <property type="match status" value="1"/>
</dbReference>
<comment type="similarity">
    <text evidence="1">Belongs to the glycosyl hydrolase 73 family.</text>
</comment>
<keyword evidence="2" id="KW-0378">Hydrolase</keyword>
<reference evidence="5 6" key="1">
    <citation type="submission" date="2018-07" db="EMBL/GenBank/DDBJ databases">
        <title>Phylogenomic Insights into understanding Host Adaptation of Lactobacillus reuteri by a novel species, Lactobacillus spp. M31.</title>
        <authorList>
            <person name="Sharma S."/>
            <person name="Patil P."/>
            <person name="Korpole S."/>
            <person name="Patil P.B."/>
        </authorList>
    </citation>
    <scope>NUCLEOTIDE SEQUENCE [LARGE SCALE GENOMIC DNA]</scope>
    <source>
        <strain evidence="5 6">M31</strain>
    </source>
</reference>
<dbReference type="PANTHER" id="PTHR33308">
    <property type="entry name" value="PEPTIDOGLYCAN HYDROLASE FLGJ"/>
    <property type="match status" value="1"/>
</dbReference>
<evidence type="ECO:0000259" key="4">
    <source>
        <dbReference type="SMART" id="SM00047"/>
    </source>
</evidence>
<gene>
    <name evidence="5" type="ORF">DTK66_02810</name>
</gene>
<organism evidence="5 6">
    <name type="scientific">Limosilactobacillus walteri</name>
    <dbReference type="NCBI Taxonomy" id="2268022"/>
    <lineage>
        <taxon>Bacteria</taxon>
        <taxon>Bacillati</taxon>
        <taxon>Bacillota</taxon>
        <taxon>Bacilli</taxon>
        <taxon>Lactobacillales</taxon>
        <taxon>Lactobacillaceae</taxon>
        <taxon>Limosilactobacillus</taxon>
    </lineage>
</organism>
<dbReference type="Pfam" id="PF01832">
    <property type="entry name" value="Glucosaminidase"/>
    <property type="match status" value="1"/>
</dbReference>
<evidence type="ECO:0000256" key="2">
    <source>
        <dbReference type="ARBA" id="ARBA00022801"/>
    </source>
</evidence>
<evidence type="ECO:0000313" key="5">
    <source>
        <dbReference type="EMBL" id="MBD5806052.1"/>
    </source>
</evidence>
<keyword evidence="6" id="KW-1185">Reference proteome</keyword>
<feature type="compositionally biased region" description="Polar residues" evidence="3">
    <location>
        <begin position="101"/>
        <end position="110"/>
    </location>
</feature>
<dbReference type="SMART" id="SM00047">
    <property type="entry name" value="LYZ2"/>
    <property type="match status" value="1"/>
</dbReference>
<protein>
    <submittedName>
        <fullName evidence="5">Mannosyl-glycoprotein endo-beta-N-acetylglucosamidase</fullName>
    </submittedName>
</protein>
<comment type="caution">
    <text evidence="5">The sequence shown here is derived from an EMBL/GenBank/DDBJ whole genome shotgun (WGS) entry which is preliminary data.</text>
</comment>
<dbReference type="PRINTS" id="PR01002">
    <property type="entry name" value="FLGFLGJ"/>
</dbReference>
<feature type="domain" description="Mannosyl-glycoprotein endo-beta-N-acetylglucosamidase-like" evidence="4">
    <location>
        <begin position="133"/>
        <end position="291"/>
    </location>
</feature>
<evidence type="ECO:0000256" key="1">
    <source>
        <dbReference type="ARBA" id="ARBA00010266"/>
    </source>
</evidence>
<dbReference type="Proteomes" id="UP000704341">
    <property type="component" value="Unassembled WGS sequence"/>
</dbReference>
<dbReference type="InterPro" id="IPR002901">
    <property type="entry name" value="MGlyc_endo_b_GlcNAc-like_dom"/>
</dbReference>